<feature type="compositionally biased region" description="Acidic residues" evidence="1">
    <location>
        <begin position="442"/>
        <end position="453"/>
    </location>
</feature>
<evidence type="ECO:0000313" key="3">
    <source>
        <dbReference type="Proteomes" id="UP000076842"/>
    </source>
</evidence>
<gene>
    <name evidence="2" type="ORF">CALCODRAFT_3233</name>
</gene>
<dbReference type="AlphaFoldDB" id="A0A165K9K1"/>
<feature type="region of interest" description="Disordered" evidence="1">
    <location>
        <begin position="285"/>
        <end position="347"/>
    </location>
</feature>
<feature type="region of interest" description="Disordered" evidence="1">
    <location>
        <begin position="387"/>
        <end position="505"/>
    </location>
</feature>
<name>A0A165K9K1_9BASI</name>
<keyword evidence="3" id="KW-1185">Reference proteome</keyword>
<dbReference type="InParanoid" id="A0A165K9K1"/>
<feature type="region of interest" description="Disordered" evidence="1">
    <location>
        <begin position="85"/>
        <end position="120"/>
    </location>
</feature>
<proteinExistence type="predicted"/>
<feature type="region of interest" description="Disordered" evidence="1">
    <location>
        <begin position="168"/>
        <end position="217"/>
    </location>
</feature>
<dbReference type="PANTHER" id="PTHR34065:SF1">
    <property type="entry name" value="CELL DIVISION CONTROL PROTEIN 14"/>
    <property type="match status" value="1"/>
</dbReference>
<dbReference type="OrthoDB" id="5357220at2759"/>
<evidence type="ECO:0008006" key="4">
    <source>
        <dbReference type="Google" id="ProtNLM"/>
    </source>
</evidence>
<feature type="compositionally biased region" description="Low complexity" evidence="1">
    <location>
        <begin position="169"/>
        <end position="193"/>
    </location>
</feature>
<dbReference type="PANTHER" id="PTHR34065">
    <property type="entry name" value="CELL DIVISION CONTROL PROTEIN 14"/>
    <property type="match status" value="1"/>
</dbReference>
<reference evidence="2 3" key="1">
    <citation type="journal article" date="2016" name="Mol. Biol. Evol.">
        <title>Comparative Genomics of Early-Diverging Mushroom-Forming Fungi Provides Insights into the Origins of Lignocellulose Decay Capabilities.</title>
        <authorList>
            <person name="Nagy L.G."/>
            <person name="Riley R."/>
            <person name="Tritt A."/>
            <person name="Adam C."/>
            <person name="Daum C."/>
            <person name="Floudas D."/>
            <person name="Sun H."/>
            <person name="Yadav J.S."/>
            <person name="Pangilinan J."/>
            <person name="Larsson K.H."/>
            <person name="Matsuura K."/>
            <person name="Barry K."/>
            <person name="Labutti K."/>
            <person name="Kuo R."/>
            <person name="Ohm R.A."/>
            <person name="Bhattacharya S.S."/>
            <person name="Shirouzu T."/>
            <person name="Yoshinaga Y."/>
            <person name="Martin F.M."/>
            <person name="Grigoriev I.V."/>
            <person name="Hibbett D.S."/>
        </authorList>
    </citation>
    <scope>NUCLEOTIDE SEQUENCE [LARGE SCALE GENOMIC DNA]</scope>
    <source>
        <strain evidence="2 3">HHB12733</strain>
    </source>
</reference>
<protein>
    <recommendedName>
        <fullName evidence="4">CDC14-domain-containing protein</fullName>
    </recommendedName>
</protein>
<organism evidence="2 3">
    <name type="scientific">Calocera cornea HHB12733</name>
    <dbReference type="NCBI Taxonomy" id="1353952"/>
    <lineage>
        <taxon>Eukaryota</taxon>
        <taxon>Fungi</taxon>
        <taxon>Dikarya</taxon>
        <taxon>Basidiomycota</taxon>
        <taxon>Agaricomycotina</taxon>
        <taxon>Dacrymycetes</taxon>
        <taxon>Dacrymycetales</taxon>
        <taxon>Dacrymycetaceae</taxon>
        <taxon>Calocera</taxon>
    </lineage>
</organism>
<evidence type="ECO:0000313" key="2">
    <source>
        <dbReference type="EMBL" id="KZT62862.1"/>
    </source>
</evidence>
<feature type="compositionally biased region" description="Low complexity" evidence="1">
    <location>
        <begin position="321"/>
        <end position="335"/>
    </location>
</feature>
<dbReference type="STRING" id="1353952.A0A165K9K1"/>
<sequence>MHTMHTTILQALDDVSSSRSSLTRRVRALTTLERVLAQLCKVPPTTPEGLDEFRRLQDAFDTNIATRLVTFLTLSLPQLEQLTLPSPSLSAPGTPSRSHSRSHSHSHSHHLSPTPDPASLSSAITQALTLMQGVCFLHPPSKAWLGRKAPLQVLLDLLLVSRPHPGLGASSLSSASASTSIADSRSPSSGYPGAPSPVPLSPLEAPSPAAPPPSPGGAATSLPLAVLDTLLVILVDSPRALRAFEDAQGLEAVVRTLKRAGVPRDVRMRCLEFLYFYLLPEADTGSPSPTPTPVLAQETGGGRRAQTPHELGQFLSTPAGPSRRASPLSRTSTSTPTPPTPVPDLHAIPALTTSRSSSASSASSFSSAPSPALLARRLPPAVERAKEELERFVPSTPKKGKLARIGMGTPRHPGSGDSSREGSMSVRSRRLPSVGERGEGAGQEDEGEEEGEREDTPTPQPHSQPPGPPGLQGPQPPVTQGVPALCLTTPSRSGSSPSLALAGGGVGGMRGLGLDLSVQGGLAVALAGLEDGRDAREVRDGRDETGREGRESREERMVRSTEEKRERLGAWLGNVDQLVDGVRRAGVWGLV</sequence>
<feature type="compositionally biased region" description="Low complexity" evidence="1">
    <location>
        <begin position="478"/>
        <end position="501"/>
    </location>
</feature>
<dbReference type="Proteomes" id="UP000076842">
    <property type="component" value="Unassembled WGS sequence"/>
</dbReference>
<feature type="compositionally biased region" description="Polar residues" evidence="1">
    <location>
        <begin position="85"/>
        <end position="95"/>
    </location>
</feature>
<evidence type="ECO:0000256" key="1">
    <source>
        <dbReference type="SAM" id="MobiDB-lite"/>
    </source>
</evidence>
<dbReference type="InterPro" id="IPR012535">
    <property type="entry name" value="Cell_div_Cdc14"/>
</dbReference>
<feature type="compositionally biased region" description="Basic residues" evidence="1">
    <location>
        <begin position="98"/>
        <end position="110"/>
    </location>
</feature>
<feature type="compositionally biased region" description="Pro residues" evidence="1">
    <location>
        <begin position="458"/>
        <end position="477"/>
    </location>
</feature>
<accession>A0A165K9K1</accession>
<dbReference type="Pfam" id="PF08045">
    <property type="entry name" value="CDC14"/>
    <property type="match status" value="2"/>
</dbReference>
<feature type="region of interest" description="Disordered" evidence="1">
    <location>
        <begin position="536"/>
        <end position="562"/>
    </location>
</feature>
<dbReference type="EMBL" id="KV423914">
    <property type="protein sequence ID" value="KZT62862.1"/>
    <property type="molecule type" value="Genomic_DNA"/>
</dbReference>